<gene>
    <name evidence="2" type="ORF">MtrunA17_Chr3g0080971</name>
</gene>
<dbReference type="EMBL" id="PSQE01000003">
    <property type="protein sequence ID" value="RHN65539.1"/>
    <property type="molecule type" value="Genomic_DNA"/>
</dbReference>
<evidence type="ECO:0000313" key="2">
    <source>
        <dbReference type="EMBL" id="RHN65539.1"/>
    </source>
</evidence>
<accession>A0A396IIT4</accession>
<protein>
    <submittedName>
        <fullName evidence="2">Uncharacterized protein</fullName>
    </submittedName>
</protein>
<organism evidence="2">
    <name type="scientific">Medicago truncatula</name>
    <name type="common">Barrel medic</name>
    <name type="synonym">Medicago tribuloides</name>
    <dbReference type="NCBI Taxonomy" id="3880"/>
    <lineage>
        <taxon>Eukaryota</taxon>
        <taxon>Viridiplantae</taxon>
        <taxon>Streptophyta</taxon>
        <taxon>Embryophyta</taxon>
        <taxon>Tracheophyta</taxon>
        <taxon>Spermatophyta</taxon>
        <taxon>Magnoliopsida</taxon>
        <taxon>eudicotyledons</taxon>
        <taxon>Gunneridae</taxon>
        <taxon>Pentapetalae</taxon>
        <taxon>rosids</taxon>
        <taxon>fabids</taxon>
        <taxon>Fabales</taxon>
        <taxon>Fabaceae</taxon>
        <taxon>Papilionoideae</taxon>
        <taxon>50 kb inversion clade</taxon>
        <taxon>NPAAA clade</taxon>
        <taxon>Hologalegina</taxon>
        <taxon>IRL clade</taxon>
        <taxon>Trifolieae</taxon>
        <taxon>Medicago</taxon>
    </lineage>
</organism>
<name>A0A396IIT4_MEDTR</name>
<evidence type="ECO:0000256" key="1">
    <source>
        <dbReference type="SAM" id="MobiDB-lite"/>
    </source>
</evidence>
<comment type="caution">
    <text evidence="2">The sequence shown here is derived from an EMBL/GenBank/DDBJ whole genome shotgun (WGS) entry which is preliminary data.</text>
</comment>
<feature type="region of interest" description="Disordered" evidence="1">
    <location>
        <begin position="46"/>
        <end position="65"/>
    </location>
</feature>
<dbReference type="Gramene" id="rna13386">
    <property type="protein sequence ID" value="RHN65539.1"/>
    <property type="gene ID" value="gene13386"/>
</dbReference>
<dbReference type="AlphaFoldDB" id="A0A396IIT4"/>
<sequence length="65" mass="7716">MSTTHSSTRKTEKEMKVVQLKPWKCHRGSMMGDECIDGDVQDIIQHNNRNQRSERKKKERVVFKN</sequence>
<proteinExistence type="predicted"/>
<dbReference type="Proteomes" id="UP000265566">
    <property type="component" value="Chromosome 3"/>
</dbReference>
<reference evidence="2" key="1">
    <citation type="journal article" date="2018" name="Nat. Plants">
        <title>Whole-genome landscape of Medicago truncatula symbiotic genes.</title>
        <authorList>
            <person name="Pecrix Y."/>
            <person name="Gamas P."/>
            <person name="Carrere S."/>
        </authorList>
    </citation>
    <scope>NUCLEOTIDE SEQUENCE</scope>
    <source>
        <tissue evidence="2">Leaves</tissue>
    </source>
</reference>